<dbReference type="InterPro" id="IPR036916">
    <property type="entry name" value="Sda_sf"/>
</dbReference>
<name>A0ABV9FHI9_9BACL</name>
<accession>A0ABV9FHI9</accession>
<evidence type="ECO:0000313" key="2">
    <source>
        <dbReference type="Proteomes" id="UP001596028"/>
    </source>
</evidence>
<dbReference type="SUPFAM" id="SSF100985">
    <property type="entry name" value="Sporulation inhibitor Sda"/>
    <property type="match status" value="1"/>
</dbReference>
<protein>
    <submittedName>
        <fullName evidence="1">Sporulation histidine kinase inhibitor Sda</fullName>
    </submittedName>
</protein>
<dbReference type="Pfam" id="PF08970">
    <property type="entry name" value="Sda"/>
    <property type="match status" value="1"/>
</dbReference>
<organism evidence="1 2">
    <name type="scientific">Cohnella hongkongensis</name>
    <dbReference type="NCBI Taxonomy" id="178337"/>
    <lineage>
        <taxon>Bacteria</taxon>
        <taxon>Bacillati</taxon>
        <taxon>Bacillota</taxon>
        <taxon>Bacilli</taxon>
        <taxon>Bacillales</taxon>
        <taxon>Paenibacillaceae</taxon>
        <taxon>Cohnella</taxon>
    </lineage>
</organism>
<dbReference type="GO" id="GO:0004860">
    <property type="term" value="F:protein kinase inhibitor activity"/>
    <property type="evidence" value="ECO:0007669"/>
    <property type="project" value="UniProtKB-KW"/>
</dbReference>
<comment type="caution">
    <text evidence="1">The sequence shown here is derived from an EMBL/GenBank/DDBJ whole genome shotgun (WGS) entry which is preliminary data.</text>
</comment>
<reference evidence="2" key="1">
    <citation type="journal article" date="2019" name="Int. J. Syst. Evol. Microbiol.">
        <title>The Global Catalogue of Microorganisms (GCM) 10K type strain sequencing project: providing services to taxonomists for standard genome sequencing and annotation.</title>
        <authorList>
            <consortium name="The Broad Institute Genomics Platform"/>
            <consortium name="The Broad Institute Genome Sequencing Center for Infectious Disease"/>
            <person name="Wu L."/>
            <person name="Ma J."/>
        </authorList>
    </citation>
    <scope>NUCLEOTIDE SEQUENCE [LARGE SCALE GENOMIC DNA]</scope>
    <source>
        <strain evidence="2">CCUG 49571</strain>
    </source>
</reference>
<keyword evidence="1" id="KW-0649">Protein kinase inhibitor</keyword>
<dbReference type="InterPro" id="IPR015064">
    <property type="entry name" value="Sda"/>
</dbReference>
<evidence type="ECO:0000313" key="1">
    <source>
        <dbReference type="EMBL" id="MFC4601461.1"/>
    </source>
</evidence>
<dbReference type="RefSeq" id="WP_378101539.1">
    <property type="nucleotide sequence ID" value="NZ_JBHSEP010000026.1"/>
</dbReference>
<gene>
    <name evidence="1" type="ORF">ACFO3S_24675</name>
</gene>
<keyword evidence="2" id="KW-1185">Reference proteome</keyword>
<dbReference type="Gene3D" id="1.10.287.1100">
    <property type="entry name" value="Sporulation inhibitor A"/>
    <property type="match status" value="1"/>
</dbReference>
<dbReference type="Proteomes" id="UP001596028">
    <property type="component" value="Unassembled WGS sequence"/>
</dbReference>
<proteinExistence type="predicted"/>
<dbReference type="EMBL" id="JBHSEP010000026">
    <property type="protein sequence ID" value="MFC4601461.1"/>
    <property type="molecule type" value="Genomic_DNA"/>
</dbReference>
<sequence>MLERSYPYLVATSSEEASVPGSTHTPPVDMVAARRLSDKASLLRPLKDEHLLEVYREAKKMNLSHEFIELLEEALSIRQLSHYKEA</sequence>